<evidence type="ECO:0000313" key="2">
    <source>
        <dbReference type="Proteomes" id="UP000030635"/>
    </source>
</evidence>
<gene>
    <name evidence="1" type="ORF">U729_3176</name>
</gene>
<dbReference type="KEGG" id="cbv:U729_3176"/>
<protein>
    <submittedName>
        <fullName evidence="1">Uncharacterized protein</fullName>
    </submittedName>
</protein>
<dbReference type="EMBL" id="CP006906">
    <property type="protein sequence ID" value="AIY85221.1"/>
    <property type="molecule type" value="Genomic_DNA"/>
</dbReference>
<dbReference type="AlphaFoldDB" id="A0A0A7G2H7"/>
<keyword evidence="1" id="KW-0614">Plasmid</keyword>
<name>A0A0A7G2H7_9CLOT</name>
<proteinExistence type="predicted"/>
<sequence>MIEKIDYEELKAHNEDIVHSFIVPVKCYKRIKAKSKNEAIDEAYYSMSKIFNTASFDIDEDHVEIDD</sequence>
<dbReference type="Proteomes" id="UP000030635">
    <property type="component" value="Plasmid pCBJ"/>
</dbReference>
<evidence type="ECO:0000313" key="1">
    <source>
        <dbReference type="EMBL" id="AIY85221.1"/>
    </source>
</evidence>
<accession>A0A0A7G2H7</accession>
<geneLocation type="plasmid" evidence="1 2">
    <name>pCBJ</name>
</geneLocation>
<keyword evidence="2" id="KW-1185">Reference proteome</keyword>
<dbReference type="HOGENOM" id="CLU_2804764_0_0_9"/>
<reference evidence="1 2" key="1">
    <citation type="journal article" date="2015" name="Infect. Genet. Evol.">
        <title>Genomic sequences of six botulinum neurotoxin-producing strains representing three clostridial species illustrate the mobility and diversity of botulinum neurotoxin genes.</title>
        <authorList>
            <person name="Smith T.J."/>
            <person name="Hill K.K."/>
            <person name="Xie G."/>
            <person name="Foley B.T."/>
            <person name="Williamson C.H."/>
            <person name="Foster J.T."/>
            <person name="Johnson S.L."/>
            <person name="Chertkov O."/>
            <person name="Teshima H."/>
            <person name="Gibbons H.S."/>
            <person name="Johnsky L.A."/>
            <person name="Karavis M.A."/>
            <person name="Smith L.A."/>
        </authorList>
    </citation>
    <scope>NUCLEOTIDE SEQUENCE [LARGE SCALE GENOMIC DNA]</scope>
    <source>
        <strain evidence="1">Sullivan</strain>
        <plasmid evidence="2">Plasmid pCBJ</plasmid>
    </source>
</reference>
<organism evidence="1 2">
    <name type="scientific">Clostridium baratii str. Sullivan</name>
    <dbReference type="NCBI Taxonomy" id="1415775"/>
    <lineage>
        <taxon>Bacteria</taxon>
        <taxon>Bacillati</taxon>
        <taxon>Bacillota</taxon>
        <taxon>Clostridia</taxon>
        <taxon>Eubacteriales</taxon>
        <taxon>Clostridiaceae</taxon>
        <taxon>Clostridium</taxon>
    </lineage>
</organism>
<dbReference type="RefSeq" id="WP_040113696.1">
    <property type="nucleotide sequence ID" value="NZ_CP006906.1"/>
</dbReference>